<name>A0A2P5BR67_PARAD</name>
<dbReference type="InterPro" id="IPR002885">
    <property type="entry name" value="PPR_rpt"/>
</dbReference>
<dbReference type="Proteomes" id="UP000237105">
    <property type="component" value="Unassembled WGS sequence"/>
</dbReference>
<organism evidence="4 5">
    <name type="scientific">Parasponia andersonii</name>
    <name type="common">Sponia andersonii</name>
    <dbReference type="NCBI Taxonomy" id="3476"/>
    <lineage>
        <taxon>Eukaryota</taxon>
        <taxon>Viridiplantae</taxon>
        <taxon>Streptophyta</taxon>
        <taxon>Embryophyta</taxon>
        <taxon>Tracheophyta</taxon>
        <taxon>Spermatophyta</taxon>
        <taxon>Magnoliopsida</taxon>
        <taxon>eudicotyledons</taxon>
        <taxon>Gunneridae</taxon>
        <taxon>Pentapetalae</taxon>
        <taxon>rosids</taxon>
        <taxon>fabids</taxon>
        <taxon>Rosales</taxon>
        <taxon>Cannabaceae</taxon>
        <taxon>Parasponia</taxon>
    </lineage>
</organism>
<comment type="similarity">
    <text evidence="1">Belongs to the PPR family. P subfamily.</text>
</comment>
<dbReference type="OrthoDB" id="1938089at2759"/>
<gene>
    <name evidence="4" type="ORF">PanWU01x14_217570</name>
</gene>
<reference evidence="5" key="1">
    <citation type="submission" date="2016-06" db="EMBL/GenBank/DDBJ databases">
        <title>Parallel loss of symbiosis genes in relatives of nitrogen-fixing non-legume Parasponia.</title>
        <authorList>
            <person name="Van Velzen R."/>
            <person name="Holmer R."/>
            <person name="Bu F."/>
            <person name="Rutten L."/>
            <person name="Van Zeijl A."/>
            <person name="Liu W."/>
            <person name="Santuari L."/>
            <person name="Cao Q."/>
            <person name="Sharma T."/>
            <person name="Shen D."/>
            <person name="Roswanjaya Y."/>
            <person name="Wardhani T."/>
            <person name="Kalhor M.S."/>
            <person name="Jansen J."/>
            <person name="Van den Hoogen J."/>
            <person name="Gungor B."/>
            <person name="Hartog M."/>
            <person name="Hontelez J."/>
            <person name="Verver J."/>
            <person name="Yang W.-C."/>
            <person name="Schijlen E."/>
            <person name="Repin R."/>
            <person name="Schilthuizen M."/>
            <person name="Schranz E."/>
            <person name="Heidstra R."/>
            <person name="Miyata K."/>
            <person name="Fedorova E."/>
            <person name="Kohlen W."/>
            <person name="Bisseling T."/>
            <person name="Smit S."/>
            <person name="Geurts R."/>
        </authorList>
    </citation>
    <scope>NUCLEOTIDE SEQUENCE [LARGE SCALE GENOMIC DNA]</scope>
    <source>
        <strain evidence="5">cv. WU1-14</strain>
    </source>
</reference>
<evidence type="ECO:0000256" key="2">
    <source>
        <dbReference type="ARBA" id="ARBA00022737"/>
    </source>
</evidence>
<dbReference type="InterPro" id="IPR011990">
    <property type="entry name" value="TPR-like_helical_dom_sf"/>
</dbReference>
<dbReference type="AlphaFoldDB" id="A0A2P5BR67"/>
<evidence type="ECO:0000256" key="3">
    <source>
        <dbReference type="PROSITE-ProRule" id="PRU00708"/>
    </source>
</evidence>
<sequence>MTIRILKRHLQLRRFHPSIGPFSSSSSSSSKPVTLTQDELTKINLLLPRLCLSNHLNTATHLAITALLTNPPPNSLSLSALLDSLASQPDMARPMSLLTRLRHAPLSHCQVAPITATLVAAYFKKGKAREALKVFNWMVRPGSPWELEERVCGVLVSGFCRNGMVLEALKVLRAMAAANVEPRGGLRKLLYRGLLREARVREAMELNAALEFDCDEGRKKAFELLDRMIENWS</sequence>
<dbReference type="PANTHER" id="PTHR47939:SF1">
    <property type="entry name" value="OS04G0684500 PROTEIN"/>
    <property type="match status" value="1"/>
</dbReference>
<protein>
    <submittedName>
        <fullName evidence="4">Pentatricopeptide repeat</fullName>
    </submittedName>
</protein>
<dbReference type="InterPro" id="IPR050667">
    <property type="entry name" value="PPR-containing_protein"/>
</dbReference>
<keyword evidence="5" id="KW-1185">Reference proteome</keyword>
<evidence type="ECO:0000313" key="4">
    <source>
        <dbReference type="EMBL" id="PON51288.1"/>
    </source>
</evidence>
<keyword evidence="2" id="KW-0677">Repeat</keyword>
<proteinExistence type="inferred from homology"/>
<feature type="repeat" description="PPR" evidence="3">
    <location>
        <begin position="148"/>
        <end position="182"/>
    </location>
</feature>
<accession>A0A2P5BR67</accession>
<dbReference type="PANTHER" id="PTHR47939">
    <property type="entry name" value="MEMBRANE-ASSOCIATED SALT-INDUCIBLE PROTEIN-LIKE"/>
    <property type="match status" value="1"/>
</dbReference>
<dbReference type="PROSITE" id="PS51375">
    <property type="entry name" value="PPR"/>
    <property type="match status" value="1"/>
</dbReference>
<dbReference type="NCBIfam" id="TIGR00756">
    <property type="entry name" value="PPR"/>
    <property type="match status" value="1"/>
</dbReference>
<comment type="caution">
    <text evidence="4">The sequence shown here is derived from an EMBL/GenBank/DDBJ whole genome shotgun (WGS) entry which is preliminary data.</text>
</comment>
<dbReference type="STRING" id="3476.A0A2P5BR67"/>
<dbReference type="Gene3D" id="1.25.40.10">
    <property type="entry name" value="Tetratricopeptide repeat domain"/>
    <property type="match status" value="1"/>
</dbReference>
<dbReference type="Pfam" id="PF12854">
    <property type="entry name" value="PPR_1"/>
    <property type="match status" value="1"/>
</dbReference>
<dbReference type="Pfam" id="PF01535">
    <property type="entry name" value="PPR"/>
    <property type="match status" value="1"/>
</dbReference>
<dbReference type="EMBL" id="JXTB01000235">
    <property type="protein sequence ID" value="PON51288.1"/>
    <property type="molecule type" value="Genomic_DNA"/>
</dbReference>
<evidence type="ECO:0000313" key="5">
    <source>
        <dbReference type="Proteomes" id="UP000237105"/>
    </source>
</evidence>
<evidence type="ECO:0000256" key="1">
    <source>
        <dbReference type="ARBA" id="ARBA00007626"/>
    </source>
</evidence>